<dbReference type="Proteomes" id="UP000663499">
    <property type="component" value="Chromosome"/>
</dbReference>
<organism evidence="2 3">
    <name type="scientific">Alkalibacter rhizosphaerae</name>
    <dbReference type="NCBI Taxonomy" id="2815577"/>
    <lineage>
        <taxon>Bacteria</taxon>
        <taxon>Bacillati</taxon>
        <taxon>Bacillota</taxon>
        <taxon>Clostridia</taxon>
        <taxon>Eubacteriales</taxon>
        <taxon>Eubacteriaceae</taxon>
        <taxon>Alkalibacter</taxon>
    </lineage>
</organism>
<name>A0A974XIZ5_9FIRM</name>
<dbReference type="RefSeq" id="WP_207300921.1">
    <property type="nucleotide sequence ID" value="NZ_CP071444.1"/>
</dbReference>
<sequence>MIVEKIDLRKLQLMQLEALMEVDRVCRKQGITYYLIGGSLIGAVRHQGFVPWDDDIDIAMMRADFDRFVQEGKGELDGRYFLQTPRTDSFFYQSMARVCIMGTYVKESYSEHLKFNKSAYVDIFPLDQVPEDPEQQRKQAKEIRRIDQLIFLKSGYVYNKGFIYSKWIGKKIVQKVLLPLSFSFLMDKREKTMRRYEESQSSLVCSTASRYSYEKQIHPASRFGVPVWMEFEGKQLPVPADWDGYLKQLYGNYMELPPVDKRKPEHHVYFL</sequence>
<reference evidence="2" key="1">
    <citation type="submission" date="2021-03" db="EMBL/GenBank/DDBJ databases">
        <title>Alkalibacter marinus sp. nov., isolated from tidal flat sediment.</title>
        <authorList>
            <person name="Namirimu T."/>
            <person name="Yang J.-A."/>
            <person name="Yang S.-H."/>
            <person name="Kim Y.-J."/>
            <person name="Kwon K.K."/>
        </authorList>
    </citation>
    <scope>NUCLEOTIDE SEQUENCE</scope>
    <source>
        <strain evidence="2">ES005</strain>
    </source>
</reference>
<dbReference type="InterPro" id="IPR052942">
    <property type="entry name" value="LPS_cholinephosphotransferase"/>
</dbReference>
<evidence type="ECO:0000313" key="3">
    <source>
        <dbReference type="Proteomes" id="UP000663499"/>
    </source>
</evidence>
<dbReference type="PANTHER" id="PTHR43404">
    <property type="entry name" value="LIPOPOLYSACCHARIDE CHOLINEPHOSPHOTRANSFERASE LICD"/>
    <property type="match status" value="1"/>
</dbReference>
<evidence type="ECO:0000313" key="2">
    <source>
        <dbReference type="EMBL" id="QSX09590.1"/>
    </source>
</evidence>
<protein>
    <submittedName>
        <fullName evidence="2">LicD family protein</fullName>
    </submittedName>
</protein>
<gene>
    <name evidence="2" type="ORF">J0B03_05905</name>
</gene>
<accession>A0A974XIZ5</accession>
<dbReference type="AlphaFoldDB" id="A0A974XIZ5"/>
<dbReference type="KEGG" id="alka:J0B03_05905"/>
<proteinExistence type="predicted"/>
<dbReference type="GO" id="GO:0009100">
    <property type="term" value="P:glycoprotein metabolic process"/>
    <property type="evidence" value="ECO:0007669"/>
    <property type="project" value="UniProtKB-ARBA"/>
</dbReference>
<feature type="domain" description="LicD/FKTN/FKRP nucleotidyltransferase" evidence="1">
    <location>
        <begin position="26"/>
        <end position="251"/>
    </location>
</feature>
<keyword evidence="3" id="KW-1185">Reference proteome</keyword>
<dbReference type="EMBL" id="CP071444">
    <property type="protein sequence ID" value="QSX09590.1"/>
    <property type="molecule type" value="Genomic_DNA"/>
</dbReference>
<dbReference type="PANTHER" id="PTHR43404:SF2">
    <property type="entry name" value="LIPOPOLYSACCHARIDE CHOLINEPHOSPHOTRANSFERASE LICD"/>
    <property type="match status" value="1"/>
</dbReference>
<dbReference type="InterPro" id="IPR007074">
    <property type="entry name" value="LicD/FKTN/FKRP_NTP_transf"/>
</dbReference>
<dbReference type="Pfam" id="PF04991">
    <property type="entry name" value="LicD"/>
    <property type="match status" value="1"/>
</dbReference>
<evidence type="ECO:0000259" key="1">
    <source>
        <dbReference type="Pfam" id="PF04991"/>
    </source>
</evidence>